<dbReference type="EMBL" id="MDTQ01000001">
    <property type="protein sequence ID" value="ODC05304.1"/>
    <property type="molecule type" value="Genomic_DNA"/>
</dbReference>
<proteinExistence type="predicted"/>
<sequence>MSEHTLKLRLKIELPDGTRLGYGKVDLLKAIQKEASISAAARALGMSYRRAWSLINEMNTHFAEPVVETHTGGARRGGAEVTSKGQYLIDCYELIQTQAEQATQELVAQLAAQLKLDD</sequence>
<dbReference type="GO" id="GO:0003700">
    <property type="term" value="F:DNA-binding transcription factor activity"/>
    <property type="evidence" value="ECO:0007669"/>
    <property type="project" value="InterPro"/>
</dbReference>
<evidence type="ECO:0000259" key="1">
    <source>
        <dbReference type="Pfam" id="PF00126"/>
    </source>
</evidence>
<dbReference type="SUPFAM" id="SSF46785">
    <property type="entry name" value="Winged helix' DNA-binding domain"/>
    <property type="match status" value="1"/>
</dbReference>
<dbReference type="InterPro" id="IPR051815">
    <property type="entry name" value="Molybdate_resp_trans_reg"/>
</dbReference>
<dbReference type="Pfam" id="PF00126">
    <property type="entry name" value="HTH_1"/>
    <property type="match status" value="1"/>
</dbReference>
<gene>
    <name evidence="2" type="ORF">BFW38_08525</name>
</gene>
<dbReference type="PANTHER" id="PTHR30432">
    <property type="entry name" value="TRANSCRIPTIONAL REGULATOR MODE"/>
    <property type="match status" value="1"/>
</dbReference>
<keyword evidence="3" id="KW-1185">Reference proteome</keyword>
<reference evidence="2 3" key="1">
    <citation type="submission" date="2016-08" db="EMBL/GenBank/DDBJ databases">
        <authorList>
            <person name="Seilhamer J.J."/>
        </authorList>
    </citation>
    <scope>NUCLEOTIDE SEQUENCE [LARGE SCALE GENOMIC DNA]</scope>
    <source>
        <strain evidence="2 3">PH27A</strain>
    </source>
</reference>
<dbReference type="AlphaFoldDB" id="A0A1E2VEB4"/>
<dbReference type="InterPro" id="IPR036390">
    <property type="entry name" value="WH_DNA-bd_sf"/>
</dbReference>
<comment type="caution">
    <text evidence="2">The sequence shown here is derived from an EMBL/GenBank/DDBJ whole genome shotgun (WGS) entry which is preliminary data.</text>
</comment>
<dbReference type="STRING" id="197479.BFW38_08525"/>
<dbReference type="InterPro" id="IPR036388">
    <property type="entry name" value="WH-like_DNA-bd_sf"/>
</dbReference>
<accession>A0A1E2VEB4</accession>
<dbReference type="InterPro" id="IPR000847">
    <property type="entry name" value="LysR_HTH_N"/>
</dbReference>
<name>A0A1E2VEB4_9GAMM</name>
<evidence type="ECO:0000313" key="3">
    <source>
        <dbReference type="Proteomes" id="UP000094291"/>
    </source>
</evidence>
<organism evidence="2 3">
    <name type="scientific">Terasakiispira papahanaumokuakeensis</name>
    <dbReference type="NCBI Taxonomy" id="197479"/>
    <lineage>
        <taxon>Bacteria</taxon>
        <taxon>Pseudomonadati</taxon>
        <taxon>Pseudomonadota</taxon>
        <taxon>Gammaproteobacteria</taxon>
        <taxon>Oceanospirillales</taxon>
        <taxon>Terasakiispira</taxon>
    </lineage>
</organism>
<dbReference type="Gene3D" id="1.10.10.10">
    <property type="entry name" value="Winged helix-like DNA-binding domain superfamily/Winged helix DNA-binding domain"/>
    <property type="match status" value="1"/>
</dbReference>
<dbReference type="OrthoDB" id="9800709at2"/>
<feature type="domain" description="HTH lysR-type" evidence="1">
    <location>
        <begin position="27"/>
        <end position="86"/>
    </location>
</feature>
<dbReference type="Proteomes" id="UP000094291">
    <property type="component" value="Unassembled WGS sequence"/>
</dbReference>
<dbReference type="PANTHER" id="PTHR30432:SF1">
    <property type="entry name" value="DNA-BINDING TRANSCRIPTIONAL DUAL REGULATOR MODE"/>
    <property type="match status" value="1"/>
</dbReference>
<protein>
    <submittedName>
        <fullName evidence="2">Transcriptional regulator</fullName>
    </submittedName>
</protein>
<evidence type="ECO:0000313" key="2">
    <source>
        <dbReference type="EMBL" id="ODC05304.1"/>
    </source>
</evidence>